<sequence length="89" mass="9962">MVIHEYAGIVTELPDKNCPHCGQRLDPWLAPPETGWGVILICNNNNCPHYLSSETDILHKRDDSHLGCRYAEDPDNGFKPVNVLAVCPH</sequence>
<dbReference type="HOGENOM" id="CLU_2507234_0_0_7"/>
<accession>F0JL39</accession>
<dbReference type="RefSeq" id="WP_014324062.1">
    <property type="nucleotide sequence ID" value="NC_016803.1"/>
</dbReference>
<dbReference type="EMBL" id="CP003220">
    <property type="protein sequence ID" value="EGB16638.1"/>
    <property type="molecule type" value="Genomic_DNA"/>
</dbReference>
<evidence type="ECO:0000313" key="2">
    <source>
        <dbReference type="Proteomes" id="UP000007845"/>
    </source>
</evidence>
<evidence type="ECO:0000313" key="1">
    <source>
        <dbReference type="EMBL" id="EGB16638.1"/>
    </source>
</evidence>
<dbReference type="KEGG" id="ddn:DND132_3435"/>
<gene>
    <name evidence="1" type="ORF">DND132_3435</name>
</gene>
<keyword evidence="2" id="KW-1185">Reference proteome</keyword>
<proteinExistence type="predicted"/>
<dbReference type="Proteomes" id="UP000007845">
    <property type="component" value="Chromosome"/>
</dbReference>
<dbReference type="AlphaFoldDB" id="F0JL39"/>
<protein>
    <submittedName>
        <fullName evidence="1">Uncharacterized protein</fullName>
    </submittedName>
</protein>
<dbReference type="OrthoDB" id="598068at2"/>
<dbReference type="eggNOG" id="ENOG5031CIK">
    <property type="taxonomic scope" value="Bacteria"/>
</dbReference>
<name>F0JL39_9BACT</name>
<reference evidence="1 2" key="1">
    <citation type="journal article" date="2011" name="J. Bacteriol.">
        <title>Genome sequence of the mercury-methylating strain Desulfovibrio desulfuricans ND132.</title>
        <authorList>
            <person name="Brown S.D."/>
            <person name="Gilmour C.C."/>
            <person name="Kucken A.M."/>
            <person name="Wall J.D."/>
            <person name="Elias D.A."/>
            <person name="Brandt C.C."/>
            <person name="Podar M."/>
            <person name="Chertkov O."/>
            <person name="Held B."/>
            <person name="Bruce D.C."/>
            <person name="Detter J.C."/>
            <person name="Tapia R."/>
            <person name="Han C.S."/>
            <person name="Goodwin L.A."/>
            <person name="Cheng J.F."/>
            <person name="Pitluck S."/>
            <person name="Woyke T."/>
            <person name="Mikhailova N."/>
            <person name="Ivanova N.N."/>
            <person name="Han J."/>
            <person name="Lucas S."/>
            <person name="Lapidus A.L."/>
            <person name="Land M.L."/>
            <person name="Hauser L.J."/>
            <person name="Palumbo A.V."/>
        </authorList>
    </citation>
    <scope>NUCLEOTIDE SEQUENCE [LARGE SCALE GENOMIC DNA]</scope>
    <source>
        <strain evidence="1 2">ND132</strain>
    </source>
</reference>
<organism evidence="1 2">
    <name type="scientific">Pseudodesulfovibrio mercurii</name>
    <dbReference type="NCBI Taxonomy" id="641491"/>
    <lineage>
        <taxon>Bacteria</taxon>
        <taxon>Pseudomonadati</taxon>
        <taxon>Thermodesulfobacteriota</taxon>
        <taxon>Desulfovibrionia</taxon>
        <taxon>Desulfovibrionales</taxon>
        <taxon>Desulfovibrionaceae</taxon>
    </lineage>
</organism>